<protein>
    <submittedName>
        <fullName evidence="4">Esterase/PHB depolymerase</fullName>
    </submittedName>
</protein>
<dbReference type="InterPro" id="IPR050955">
    <property type="entry name" value="Plant_Biomass_Hydrol_Est"/>
</dbReference>
<reference evidence="4 5" key="1">
    <citation type="journal article" date="2013" name="Stand. Genomic Sci.">
        <title>Genomic Encyclopedia of Type Strains, Phase I: The one thousand microbial genomes (KMG-I) project.</title>
        <authorList>
            <person name="Kyrpides N.C."/>
            <person name="Woyke T."/>
            <person name="Eisen J.A."/>
            <person name="Garrity G."/>
            <person name="Lilburn T.G."/>
            <person name="Beck B.J."/>
            <person name="Whitman W.B."/>
            <person name="Hugenholtz P."/>
            <person name="Klenk H.P."/>
        </authorList>
    </citation>
    <scope>NUCLEOTIDE SEQUENCE [LARGE SCALE GENOMIC DNA]</scope>
    <source>
        <strain evidence="4 5">DSM 13484</strain>
    </source>
</reference>
<dbReference type="Proteomes" id="UP000316778">
    <property type="component" value="Unassembled WGS sequence"/>
</dbReference>
<evidence type="ECO:0000256" key="1">
    <source>
        <dbReference type="ARBA" id="ARBA00022729"/>
    </source>
</evidence>
<dbReference type="SUPFAM" id="SSF53474">
    <property type="entry name" value="alpha/beta-Hydrolases"/>
    <property type="match status" value="1"/>
</dbReference>
<proteinExistence type="predicted"/>
<gene>
    <name evidence="4" type="ORF">LX66_0157</name>
</gene>
<dbReference type="Gene3D" id="3.40.50.1820">
    <property type="entry name" value="alpha/beta hydrolase"/>
    <property type="match status" value="1"/>
</dbReference>
<dbReference type="OrthoDB" id="9764953at2"/>
<keyword evidence="5" id="KW-1185">Reference proteome</keyword>
<feature type="signal peptide" evidence="3">
    <location>
        <begin position="1"/>
        <end position="24"/>
    </location>
</feature>
<dbReference type="EMBL" id="VLLG01000002">
    <property type="protein sequence ID" value="TWI90797.1"/>
    <property type="molecule type" value="Genomic_DNA"/>
</dbReference>
<name>A0A562TAZ1_CHIJA</name>
<dbReference type="InterPro" id="IPR029058">
    <property type="entry name" value="AB_hydrolase_fold"/>
</dbReference>
<evidence type="ECO:0000256" key="2">
    <source>
        <dbReference type="SAM" id="MobiDB-lite"/>
    </source>
</evidence>
<dbReference type="AlphaFoldDB" id="A0A562TAZ1"/>
<organism evidence="4 5">
    <name type="scientific">Chitinophaga japonensis</name>
    <name type="common">Flexibacter japonensis</name>
    <dbReference type="NCBI Taxonomy" id="104662"/>
    <lineage>
        <taxon>Bacteria</taxon>
        <taxon>Pseudomonadati</taxon>
        <taxon>Bacteroidota</taxon>
        <taxon>Chitinophagia</taxon>
        <taxon>Chitinophagales</taxon>
        <taxon>Chitinophagaceae</taxon>
        <taxon>Chitinophaga</taxon>
    </lineage>
</organism>
<feature type="chain" id="PRO_5021788968" evidence="3">
    <location>
        <begin position="25"/>
        <end position="274"/>
    </location>
</feature>
<accession>A0A562TAZ1</accession>
<keyword evidence="1 3" id="KW-0732">Signal</keyword>
<evidence type="ECO:0000313" key="5">
    <source>
        <dbReference type="Proteomes" id="UP000316778"/>
    </source>
</evidence>
<evidence type="ECO:0000256" key="3">
    <source>
        <dbReference type="SAM" id="SignalP"/>
    </source>
</evidence>
<feature type="compositionally biased region" description="Pro residues" evidence="2">
    <location>
        <begin position="46"/>
        <end position="55"/>
    </location>
</feature>
<dbReference type="PANTHER" id="PTHR43037">
    <property type="entry name" value="UNNAMED PRODUCT-RELATED"/>
    <property type="match status" value="1"/>
</dbReference>
<comment type="caution">
    <text evidence="4">The sequence shown here is derived from an EMBL/GenBank/DDBJ whole genome shotgun (WGS) entry which is preliminary data.</text>
</comment>
<sequence>MRKGAIKNFSHVLLLGALMLGACSKGGETVKPVTPPPSTGTDTTATPPPTTPPPGEDSFPTETLGLSTEKVTGDVGNINPEYVLYVPDTYNSDKTKKWPLVIFLHGVGEMGTDINKVKNVGLCKVVKGKQFVMVAPQCTRWWWNTDALQQFFKQIITKYHVDPSRVYLTGLSMGGFQTWVWGEYYPEQFAAIAPICGGGEVDKACSLKNMPVWAFHNADDPTVSVNNSRDMVNAIKACGSTLLKYTEYPTGGHDAWTKTYADADLYTWLLQQHK</sequence>
<dbReference type="PANTHER" id="PTHR43037:SF1">
    <property type="entry name" value="BLL1128 PROTEIN"/>
    <property type="match status" value="1"/>
</dbReference>
<evidence type="ECO:0000313" key="4">
    <source>
        <dbReference type="EMBL" id="TWI90797.1"/>
    </source>
</evidence>
<dbReference type="RefSeq" id="WP_145709984.1">
    <property type="nucleotide sequence ID" value="NZ_BAAAFY010000001.1"/>
</dbReference>
<dbReference type="PROSITE" id="PS51257">
    <property type="entry name" value="PROKAR_LIPOPROTEIN"/>
    <property type="match status" value="1"/>
</dbReference>
<feature type="region of interest" description="Disordered" evidence="2">
    <location>
        <begin position="29"/>
        <end position="63"/>
    </location>
</feature>